<protein>
    <submittedName>
        <fullName evidence="1">Uncharacterized protein</fullName>
    </submittedName>
</protein>
<organism evidence="1">
    <name type="scientific">marine metagenome</name>
    <dbReference type="NCBI Taxonomy" id="408172"/>
    <lineage>
        <taxon>unclassified sequences</taxon>
        <taxon>metagenomes</taxon>
        <taxon>ecological metagenomes</taxon>
    </lineage>
</organism>
<name>A0A382VW58_9ZZZZ</name>
<evidence type="ECO:0000313" key="1">
    <source>
        <dbReference type="EMBL" id="SVD50747.1"/>
    </source>
</evidence>
<dbReference type="EMBL" id="UINC01155096">
    <property type="protein sequence ID" value="SVD50747.1"/>
    <property type="molecule type" value="Genomic_DNA"/>
</dbReference>
<sequence>MIDNRSFWFDSLDKLTLAKEPAQPLES</sequence>
<dbReference type="AlphaFoldDB" id="A0A382VW58"/>
<proteinExistence type="predicted"/>
<reference evidence="1" key="1">
    <citation type="submission" date="2018-05" db="EMBL/GenBank/DDBJ databases">
        <authorList>
            <person name="Lanie J.A."/>
            <person name="Ng W.-L."/>
            <person name="Kazmierczak K.M."/>
            <person name="Andrzejewski T.M."/>
            <person name="Davidsen T.M."/>
            <person name="Wayne K.J."/>
            <person name="Tettelin H."/>
            <person name="Glass J.I."/>
            <person name="Rusch D."/>
            <person name="Podicherti R."/>
            <person name="Tsui H.-C.T."/>
            <person name="Winkler M.E."/>
        </authorList>
    </citation>
    <scope>NUCLEOTIDE SEQUENCE</scope>
</reference>
<accession>A0A382VW58</accession>
<gene>
    <name evidence="1" type="ORF">METZ01_LOCUS403601</name>
</gene>